<dbReference type="EMBL" id="ABCB02000012">
    <property type="protein sequence ID" value="EDO62824.1"/>
    <property type="molecule type" value="Genomic_DNA"/>
</dbReference>
<reference evidence="1 2" key="1">
    <citation type="submission" date="2007-08" db="EMBL/GenBank/DDBJ databases">
        <title>Draft genome sequence of Clostridium leptum (DSM 753).</title>
        <authorList>
            <person name="Sudarsanam P."/>
            <person name="Ley R."/>
            <person name="Guruge J."/>
            <person name="Turnbaugh P.J."/>
            <person name="Mahowald M."/>
            <person name="Liep D."/>
            <person name="Gordon J."/>
        </authorList>
    </citation>
    <scope>NUCLEOTIDE SEQUENCE [LARGE SCALE GENOMIC DNA]</scope>
    <source>
        <strain evidence="1 2">DSM 753</strain>
    </source>
</reference>
<dbReference type="AlphaFoldDB" id="A7VPD7"/>
<sequence>MGGVGMAKLECELQGDFSLILSQLEDEIINGSISASLEEKSDFCSGSAYCAVRVYERYSFTGGNRVSLSLTLLQSGGRIFLSAITSGGSQAVFWKINIFGEEAFLDTIRETVENYII</sequence>
<organism evidence="1 2">
    <name type="scientific">[Clostridium] leptum DSM 753</name>
    <dbReference type="NCBI Taxonomy" id="428125"/>
    <lineage>
        <taxon>Bacteria</taxon>
        <taxon>Bacillati</taxon>
        <taxon>Bacillota</taxon>
        <taxon>Clostridia</taxon>
        <taxon>Eubacteriales</taxon>
        <taxon>Oscillospiraceae</taxon>
        <taxon>Oscillospiraceae incertae sedis</taxon>
    </lineage>
</organism>
<name>A7VPD7_9FIRM</name>
<dbReference type="Pfam" id="PF19524">
    <property type="entry name" value="DUF6054"/>
    <property type="match status" value="1"/>
</dbReference>
<gene>
    <name evidence="1" type="ORF">CLOLEP_00413</name>
</gene>
<evidence type="ECO:0000313" key="1">
    <source>
        <dbReference type="EMBL" id="EDO62824.1"/>
    </source>
</evidence>
<dbReference type="eggNOG" id="ENOG5032ST9">
    <property type="taxonomic scope" value="Bacteria"/>
</dbReference>
<dbReference type="Proteomes" id="UP000003490">
    <property type="component" value="Unassembled WGS sequence"/>
</dbReference>
<dbReference type="HOGENOM" id="CLU_162600_0_0_9"/>
<dbReference type="InterPro" id="IPR046117">
    <property type="entry name" value="DUF6054"/>
</dbReference>
<comment type="caution">
    <text evidence="1">The sequence shown here is derived from an EMBL/GenBank/DDBJ whole genome shotgun (WGS) entry which is preliminary data.</text>
</comment>
<protein>
    <submittedName>
        <fullName evidence="1">Uncharacterized protein</fullName>
    </submittedName>
</protein>
<proteinExistence type="predicted"/>
<accession>A7VPD7</accession>
<evidence type="ECO:0000313" key="2">
    <source>
        <dbReference type="Proteomes" id="UP000003490"/>
    </source>
</evidence>
<reference evidence="1 2" key="2">
    <citation type="submission" date="2007-08" db="EMBL/GenBank/DDBJ databases">
        <authorList>
            <person name="Fulton L."/>
            <person name="Clifton S."/>
            <person name="Fulton B."/>
            <person name="Xu J."/>
            <person name="Minx P."/>
            <person name="Pepin K.H."/>
            <person name="Johnson M."/>
            <person name="Thiruvilangam P."/>
            <person name="Bhonagiri V."/>
            <person name="Nash W.E."/>
            <person name="Wang C."/>
            <person name="Mardis E.R."/>
            <person name="Wilson R.K."/>
        </authorList>
    </citation>
    <scope>NUCLEOTIDE SEQUENCE [LARGE SCALE GENOMIC DNA]</scope>
    <source>
        <strain evidence="1 2">DSM 753</strain>
    </source>
</reference>